<dbReference type="Gene3D" id="2.30.31.10">
    <property type="entry name" value="Transcriptional Coactivator Pc4, Chain A"/>
    <property type="match status" value="1"/>
</dbReference>
<evidence type="ECO:0000256" key="4">
    <source>
        <dbReference type="ARBA" id="ARBA00023125"/>
    </source>
</evidence>
<dbReference type="GO" id="GO:0005634">
    <property type="term" value="C:nucleus"/>
    <property type="evidence" value="ECO:0007669"/>
    <property type="project" value="UniProtKB-SubCell"/>
</dbReference>
<evidence type="ECO:0000313" key="9">
    <source>
        <dbReference type="EMBL" id="KOX72217.1"/>
    </source>
</evidence>
<dbReference type="GO" id="GO:0003677">
    <property type="term" value="F:DNA binding"/>
    <property type="evidence" value="ECO:0007669"/>
    <property type="project" value="UniProtKB-KW"/>
</dbReference>
<evidence type="ECO:0000256" key="3">
    <source>
        <dbReference type="ARBA" id="ARBA00023015"/>
    </source>
</evidence>
<keyword evidence="5" id="KW-0804">Transcription</keyword>
<evidence type="ECO:0000256" key="2">
    <source>
        <dbReference type="ARBA" id="ARBA00009001"/>
    </source>
</evidence>
<dbReference type="SUPFAM" id="SSF54447">
    <property type="entry name" value="ssDNA-binding transcriptional regulator domain"/>
    <property type="match status" value="1"/>
</dbReference>
<dbReference type="InterPro" id="IPR009044">
    <property type="entry name" value="ssDNA-bd_transcriptional_reg"/>
</dbReference>
<sequence length="111" mass="13020">MPKSKEFIYSDDDSSDEEVKSKKRKRENGDKEKKTAEKESAKNEDVWDLGNNRRVTVKDYRGKFFVDIREMYFDKELNLKPARKGISLSIPQWQKLLSVVDDVDKAIKSKC</sequence>
<evidence type="ECO:0000256" key="7">
    <source>
        <dbReference type="SAM" id="MobiDB-lite"/>
    </source>
</evidence>
<dbReference type="InterPro" id="IPR003173">
    <property type="entry name" value="PC4_C"/>
</dbReference>
<dbReference type="EMBL" id="KQ435824">
    <property type="protein sequence ID" value="KOX72217.1"/>
    <property type="molecule type" value="Genomic_DNA"/>
</dbReference>
<feature type="compositionally biased region" description="Basic and acidic residues" evidence="7">
    <location>
        <begin position="27"/>
        <end position="45"/>
    </location>
</feature>
<dbReference type="STRING" id="166423.A0A0M8ZW93"/>
<evidence type="ECO:0000256" key="6">
    <source>
        <dbReference type="ARBA" id="ARBA00023242"/>
    </source>
</evidence>
<dbReference type="AlphaFoldDB" id="A0A0M8ZW93"/>
<dbReference type="Pfam" id="PF02229">
    <property type="entry name" value="PC4"/>
    <property type="match status" value="1"/>
</dbReference>
<feature type="domain" description="Transcriptional coactivator p15 (PC4) C-terminal" evidence="8">
    <location>
        <begin position="47"/>
        <end position="98"/>
    </location>
</feature>
<protein>
    <submittedName>
        <fullName evidence="9">Activated RNA polymerase II transcriptional coactivator p15</fullName>
    </submittedName>
</protein>
<keyword evidence="10" id="KW-1185">Reference proteome</keyword>
<dbReference type="PANTHER" id="PTHR13215">
    <property type="entry name" value="RNA POLYMERASE II TRANSCRIPTIONAL COACTIVATOR"/>
    <property type="match status" value="1"/>
</dbReference>
<evidence type="ECO:0000259" key="8">
    <source>
        <dbReference type="Pfam" id="PF02229"/>
    </source>
</evidence>
<keyword evidence="3" id="KW-0805">Transcription regulation</keyword>
<organism evidence="9 10">
    <name type="scientific">Melipona quadrifasciata</name>
    <dbReference type="NCBI Taxonomy" id="166423"/>
    <lineage>
        <taxon>Eukaryota</taxon>
        <taxon>Metazoa</taxon>
        <taxon>Ecdysozoa</taxon>
        <taxon>Arthropoda</taxon>
        <taxon>Hexapoda</taxon>
        <taxon>Insecta</taxon>
        <taxon>Pterygota</taxon>
        <taxon>Neoptera</taxon>
        <taxon>Endopterygota</taxon>
        <taxon>Hymenoptera</taxon>
        <taxon>Apocrita</taxon>
        <taxon>Aculeata</taxon>
        <taxon>Apoidea</taxon>
        <taxon>Anthophila</taxon>
        <taxon>Apidae</taxon>
        <taxon>Melipona</taxon>
    </lineage>
</organism>
<name>A0A0M8ZW93_9HYME</name>
<keyword evidence="6" id="KW-0539">Nucleus</keyword>
<evidence type="ECO:0000313" key="10">
    <source>
        <dbReference type="Proteomes" id="UP000053105"/>
    </source>
</evidence>
<evidence type="ECO:0000256" key="1">
    <source>
        <dbReference type="ARBA" id="ARBA00004123"/>
    </source>
</evidence>
<comment type="subcellular location">
    <subcellularLocation>
        <location evidence="1">Nucleus</location>
    </subcellularLocation>
</comment>
<accession>A0A0M8ZW93</accession>
<dbReference type="InterPro" id="IPR045125">
    <property type="entry name" value="Sub1/Tcp4-like"/>
</dbReference>
<proteinExistence type="inferred from homology"/>
<dbReference type="GO" id="GO:0003713">
    <property type="term" value="F:transcription coactivator activity"/>
    <property type="evidence" value="ECO:0007669"/>
    <property type="project" value="InterPro"/>
</dbReference>
<feature type="region of interest" description="Disordered" evidence="7">
    <location>
        <begin position="1"/>
        <end position="45"/>
    </location>
</feature>
<dbReference type="GO" id="GO:0060261">
    <property type="term" value="P:positive regulation of transcription initiation by RNA polymerase II"/>
    <property type="evidence" value="ECO:0007669"/>
    <property type="project" value="InterPro"/>
</dbReference>
<gene>
    <name evidence="9" type="ORF">WN51_01079</name>
</gene>
<dbReference type="Proteomes" id="UP000053105">
    <property type="component" value="Unassembled WGS sequence"/>
</dbReference>
<reference evidence="9 10" key="1">
    <citation type="submission" date="2015-07" db="EMBL/GenBank/DDBJ databases">
        <title>The genome of Melipona quadrifasciata.</title>
        <authorList>
            <person name="Pan H."/>
            <person name="Kapheim K."/>
        </authorList>
    </citation>
    <scope>NUCLEOTIDE SEQUENCE [LARGE SCALE GENOMIC DNA]</scope>
    <source>
        <strain evidence="9">0111107301</strain>
        <tissue evidence="9">Whole body</tissue>
    </source>
</reference>
<dbReference type="OrthoDB" id="2505440at2759"/>
<keyword evidence="4" id="KW-0238">DNA-binding</keyword>
<evidence type="ECO:0000256" key="5">
    <source>
        <dbReference type="ARBA" id="ARBA00023163"/>
    </source>
</evidence>
<comment type="similarity">
    <text evidence="2">Belongs to the transcriptional coactivator PC4 family.</text>
</comment>